<sequence>MKFKYYILKNTFINDKQGLKPGVRINKIPAMYTIKLAEGEGPFNDLPTLKRKSTIYRNIVLRNPKRAEQICLEKNITEIKDLILTKKNSSVDLNFVEIFEHCIKGQVKKGKVSGVHYYNSERVKILKLIKQNNKTGIWEAEIEFLDKKTNTWVKKEKSTTFFPRNWSMHQLFHECEFAVEHKQKVAGKKNVFISQTVSGIEVEIIIINDKMRSIYPLLN</sequence>
<organism evidence="3 4">
    <name type="scientific">Formosa agariphila (strain DSM 15362 / KCTC 12365 / LMG 23005 / KMM 3901 / M-2Alg 35-1)</name>
    <dbReference type="NCBI Taxonomy" id="1347342"/>
    <lineage>
        <taxon>Bacteria</taxon>
        <taxon>Pseudomonadati</taxon>
        <taxon>Bacteroidota</taxon>
        <taxon>Flavobacteriia</taxon>
        <taxon>Flavobacteriales</taxon>
        <taxon>Flavobacteriaceae</taxon>
        <taxon>Formosa</taxon>
    </lineage>
</organism>
<dbReference type="EMBL" id="HG315671">
    <property type="protein sequence ID" value="CDF78550.1"/>
    <property type="molecule type" value="Genomic_DNA"/>
</dbReference>
<evidence type="ECO:0000313" key="4">
    <source>
        <dbReference type="Proteomes" id="UP000016160"/>
    </source>
</evidence>
<protein>
    <recommendedName>
        <fullName evidence="2">Bacterial EndoU nuclease domain-containing protein</fullName>
    </recommendedName>
</protein>
<dbReference type="SUPFAM" id="SSF142877">
    <property type="entry name" value="EndoU-like"/>
    <property type="match status" value="1"/>
</dbReference>
<reference evidence="3 4" key="1">
    <citation type="journal article" date="2013" name="Appl. Environ. Microbiol.">
        <title>The genome of the alga-associated marine flavobacterium Formosa agariphila KMM 3901T reveals a broad potential for degradation of algal polysaccharides.</title>
        <authorList>
            <person name="Mann A.J."/>
            <person name="Hahnke R.L."/>
            <person name="Huang S."/>
            <person name="Werner J."/>
            <person name="Xing P."/>
            <person name="Barbeyron T."/>
            <person name="Huettel B."/>
            <person name="Stueber K."/>
            <person name="Reinhardt R."/>
            <person name="Harder J."/>
            <person name="Gloeckner F.O."/>
            <person name="Amann R.I."/>
            <person name="Teeling H."/>
        </authorList>
    </citation>
    <scope>NUCLEOTIDE SEQUENCE [LARGE SCALE GENOMIC DNA]</scope>
    <source>
        <strain evidence="4">DSM 15362 / KCTC 12365 / LMG 23005 / KMM 3901</strain>
    </source>
</reference>
<dbReference type="eggNOG" id="ENOG5034A2E">
    <property type="taxonomic scope" value="Bacteria"/>
</dbReference>
<keyword evidence="1" id="KW-0378">Hydrolase</keyword>
<dbReference type="PATRIC" id="fig|1347342.6.peg.845"/>
<dbReference type="GO" id="GO:0004519">
    <property type="term" value="F:endonuclease activity"/>
    <property type="evidence" value="ECO:0007669"/>
    <property type="project" value="InterPro"/>
</dbReference>
<dbReference type="Proteomes" id="UP000016160">
    <property type="component" value="Chromosome"/>
</dbReference>
<dbReference type="InterPro" id="IPR037227">
    <property type="entry name" value="EndoU-like"/>
</dbReference>
<gene>
    <name evidence="3" type="ORF">BN863_8380</name>
</gene>
<evidence type="ECO:0000256" key="1">
    <source>
        <dbReference type="ARBA" id="ARBA00022801"/>
    </source>
</evidence>
<dbReference type="HOGENOM" id="CLU_1261075_0_0_10"/>
<proteinExistence type="predicted"/>
<keyword evidence="4" id="KW-1185">Reference proteome</keyword>
<dbReference type="AlphaFoldDB" id="T2KIC1"/>
<evidence type="ECO:0000313" key="3">
    <source>
        <dbReference type="EMBL" id="CDF78550.1"/>
    </source>
</evidence>
<dbReference type="RefSeq" id="WP_038527867.1">
    <property type="nucleotide sequence ID" value="NZ_HG315671.1"/>
</dbReference>
<dbReference type="STRING" id="1347342.BN863_8380"/>
<feature type="domain" description="Bacterial EndoU nuclease" evidence="2">
    <location>
        <begin position="96"/>
        <end position="217"/>
    </location>
</feature>
<evidence type="ECO:0000259" key="2">
    <source>
        <dbReference type="Pfam" id="PF14436"/>
    </source>
</evidence>
<dbReference type="OrthoDB" id="1441331at2"/>
<dbReference type="GO" id="GO:0016787">
    <property type="term" value="F:hydrolase activity"/>
    <property type="evidence" value="ECO:0007669"/>
    <property type="project" value="UniProtKB-KW"/>
</dbReference>
<dbReference type="InterPro" id="IPR029501">
    <property type="entry name" value="EndoU_bac"/>
</dbReference>
<accession>T2KIC1</accession>
<dbReference type="Pfam" id="PF14436">
    <property type="entry name" value="EndoU_bacteria"/>
    <property type="match status" value="1"/>
</dbReference>
<dbReference type="GO" id="GO:0004540">
    <property type="term" value="F:RNA nuclease activity"/>
    <property type="evidence" value="ECO:0007669"/>
    <property type="project" value="UniProtKB-ARBA"/>
</dbReference>
<name>T2KIC1_FORAG</name>